<dbReference type="InterPro" id="IPR013022">
    <property type="entry name" value="Xyl_isomerase-like_TIM-brl"/>
</dbReference>
<dbReference type="Pfam" id="PF01261">
    <property type="entry name" value="AP_endonuc_2"/>
    <property type="match status" value="1"/>
</dbReference>
<reference evidence="3 4" key="1">
    <citation type="journal article" date="2013" name="Genome Announc.">
        <title>Draft Genome of the Marine Gammaproteobacterium Halomonas titanicae.</title>
        <authorList>
            <person name="Sanchez-Porro C."/>
            <person name="de la Haba R.R."/>
            <person name="Cruz-Hernandez N."/>
            <person name="Gonzalez J.M."/>
            <person name="Reyes-Guirao C."/>
            <person name="Navarro-Sampedro L."/>
            <person name="Carballo M."/>
            <person name="Ventosa A."/>
        </authorList>
    </citation>
    <scope>NUCLEOTIDE SEQUENCE [LARGE SCALE GENOMIC DNA]</scope>
    <source>
        <strain evidence="3 4">BH1</strain>
    </source>
</reference>
<dbReference type="Gene3D" id="3.20.20.150">
    <property type="entry name" value="Divalent-metal-dependent TIM barrel enzymes"/>
    <property type="match status" value="1"/>
</dbReference>
<dbReference type="SUPFAM" id="SSF51658">
    <property type="entry name" value="Xylose isomerase-like"/>
    <property type="match status" value="1"/>
</dbReference>
<accession>L9U9R1</accession>
<gene>
    <name evidence="3" type="ORF">HALTITAN_1762</name>
</gene>
<comment type="caution">
    <text evidence="3">The sequence shown here is derived from an EMBL/GenBank/DDBJ whole genome shotgun (WGS) entry which is preliminary data.</text>
</comment>
<dbReference type="PATRIC" id="fig|1204738.3.peg.2643"/>
<dbReference type="PANTHER" id="PTHR43489">
    <property type="entry name" value="ISOMERASE"/>
    <property type="match status" value="1"/>
</dbReference>
<evidence type="ECO:0000313" key="3">
    <source>
        <dbReference type="EMBL" id="ELY21386.1"/>
    </source>
</evidence>
<dbReference type="InterPro" id="IPR006311">
    <property type="entry name" value="TAT_signal"/>
</dbReference>
<evidence type="ECO:0000259" key="2">
    <source>
        <dbReference type="Pfam" id="PF01261"/>
    </source>
</evidence>
<dbReference type="RefSeq" id="WP_009287385.1">
    <property type="nucleotide sequence ID" value="NZ_AOPO01000006.1"/>
</dbReference>
<dbReference type="AlphaFoldDB" id="L9U9R1"/>
<dbReference type="EMBL" id="AOPO01000006">
    <property type="protein sequence ID" value="ELY21386.1"/>
    <property type="molecule type" value="Genomic_DNA"/>
</dbReference>
<sequence length="299" mass="33633">MKRYLIDRRSLLRHSVTGAIGLAALPQLGSRALADDTPSQRALKGNIHHSVARWTFDFLSLEELCQLSTELGITAIDLVGPEEWPVLQRYGLDSSMCNGAELSLEDGWGDTRFHSELIERYLHHIDLVSQAGYTNLICFSGNARGMSPEQGLQNAETGLKEILAQAEAKGVVLQMELFNSKIDHPDYLCDNSAWGIELCRRLDSPNFKLLYDIYHMQISEGDVIRTISENHRFFGHYHTAGVPGRHEIDDTQELNYPAICRAIRDTGFQGYIAQEFLPDRTSQQAKIESLQAAIQRCDV</sequence>
<feature type="domain" description="Xylose isomerase-like TIM barrel" evidence="2">
    <location>
        <begin position="114"/>
        <end position="285"/>
    </location>
</feature>
<dbReference type="PROSITE" id="PS51318">
    <property type="entry name" value="TAT"/>
    <property type="match status" value="1"/>
</dbReference>
<proteinExistence type="predicted"/>
<dbReference type="GO" id="GO:0016853">
    <property type="term" value="F:isomerase activity"/>
    <property type="evidence" value="ECO:0007669"/>
    <property type="project" value="UniProtKB-KW"/>
</dbReference>
<dbReference type="InterPro" id="IPR036237">
    <property type="entry name" value="Xyl_isomerase-like_sf"/>
</dbReference>
<keyword evidence="1 3" id="KW-0413">Isomerase</keyword>
<protein>
    <submittedName>
        <fullName evidence="3">Xylose isomerase-like, TIM barrel domain</fullName>
    </submittedName>
</protein>
<name>L9U9R1_9GAMM</name>
<evidence type="ECO:0000256" key="1">
    <source>
        <dbReference type="ARBA" id="ARBA00023235"/>
    </source>
</evidence>
<dbReference type="PANTHER" id="PTHR43489:SF3">
    <property type="entry name" value="XYLOSE ISOMERASE DOMAIN PROTEIN TIM BARREL"/>
    <property type="match status" value="1"/>
</dbReference>
<dbReference type="InterPro" id="IPR050417">
    <property type="entry name" value="Sugar_Epim/Isomerase"/>
</dbReference>
<evidence type="ECO:0000313" key="4">
    <source>
        <dbReference type="Proteomes" id="UP000011651"/>
    </source>
</evidence>
<organism evidence="3 4">
    <name type="scientific">Vreelandella titanicae BH1</name>
    <dbReference type="NCBI Taxonomy" id="1204738"/>
    <lineage>
        <taxon>Bacteria</taxon>
        <taxon>Pseudomonadati</taxon>
        <taxon>Pseudomonadota</taxon>
        <taxon>Gammaproteobacteria</taxon>
        <taxon>Oceanospirillales</taxon>
        <taxon>Halomonadaceae</taxon>
        <taxon>Vreelandella</taxon>
    </lineage>
</organism>
<dbReference type="Proteomes" id="UP000011651">
    <property type="component" value="Unassembled WGS sequence"/>
</dbReference>